<sequence>MPKLWSDTIEAHRREVRDAILETAVALATEHGLHAVTMSHIAEKTGIGRATLYKYFPDVEAILVAWHDRQVAGHLERLVEVRERAGGAGERLQAVLEAYALTTFERPHGTELAAFVHRGEHLATAERQLIDLITSLLTEAAKTGDLRGDVAADELASFCLNALAAASSLKSEAAVRRLVAVTLTGLRPPTTPMSEGSPEVRGD</sequence>
<organism evidence="4 5">
    <name type="scientific">Candidatus Nephthysia bennettiae</name>
    <dbReference type="NCBI Taxonomy" id="3127016"/>
    <lineage>
        <taxon>Bacteria</taxon>
        <taxon>Bacillati</taxon>
        <taxon>Candidatus Dormiibacterota</taxon>
        <taxon>Candidatus Dormibacteria</taxon>
        <taxon>Candidatus Dormibacterales</taxon>
        <taxon>Candidatus Dormibacteraceae</taxon>
        <taxon>Candidatus Nephthysia</taxon>
    </lineage>
</organism>
<dbReference type="PANTHER" id="PTHR30055">
    <property type="entry name" value="HTH-TYPE TRANSCRIPTIONAL REGULATOR RUTR"/>
    <property type="match status" value="1"/>
</dbReference>
<dbReference type="PANTHER" id="PTHR30055:SF226">
    <property type="entry name" value="HTH-TYPE TRANSCRIPTIONAL REGULATOR PKSA"/>
    <property type="match status" value="1"/>
</dbReference>
<dbReference type="SUPFAM" id="SSF48498">
    <property type="entry name" value="Tetracyclin repressor-like, C-terminal domain"/>
    <property type="match status" value="1"/>
</dbReference>
<gene>
    <name evidence="4" type="ORF">JF922_01275</name>
</gene>
<dbReference type="GO" id="GO:0000976">
    <property type="term" value="F:transcription cis-regulatory region binding"/>
    <property type="evidence" value="ECO:0007669"/>
    <property type="project" value="TreeGrafter"/>
</dbReference>
<dbReference type="InterPro" id="IPR009057">
    <property type="entry name" value="Homeodomain-like_sf"/>
</dbReference>
<dbReference type="InterPro" id="IPR036271">
    <property type="entry name" value="Tet_transcr_reg_TetR-rel_C_sf"/>
</dbReference>
<dbReference type="Pfam" id="PF00440">
    <property type="entry name" value="TetR_N"/>
    <property type="match status" value="1"/>
</dbReference>
<feature type="DNA-binding region" description="H-T-H motif" evidence="2">
    <location>
        <begin position="37"/>
        <end position="56"/>
    </location>
</feature>
<dbReference type="InterPro" id="IPR050109">
    <property type="entry name" value="HTH-type_TetR-like_transc_reg"/>
</dbReference>
<name>A0A934N185_9BACT</name>
<dbReference type="Gene3D" id="1.10.357.10">
    <property type="entry name" value="Tetracycline Repressor, domain 2"/>
    <property type="match status" value="1"/>
</dbReference>
<dbReference type="SUPFAM" id="SSF46689">
    <property type="entry name" value="Homeodomain-like"/>
    <property type="match status" value="1"/>
</dbReference>
<dbReference type="InterPro" id="IPR001647">
    <property type="entry name" value="HTH_TetR"/>
</dbReference>
<evidence type="ECO:0000313" key="5">
    <source>
        <dbReference type="Proteomes" id="UP000612893"/>
    </source>
</evidence>
<evidence type="ECO:0000256" key="1">
    <source>
        <dbReference type="ARBA" id="ARBA00023125"/>
    </source>
</evidence>
<accession>A0A934N185</accession>
<dbReference type="EMBL" id="JAEKNR010000018">
    <property type="protein sequence ID" value="MBJ7596705.1"/>
    <property type="molecule type" value="Genomic_DNA"/>
</dbReference>
<dbReference type="GO" id="GO:0003700">
    <property type="term" value="F:DNA-binding transcription factor activity"/>
    <property type="evidence" value="ECO:0007669"/>
    <property type="project" value="TreeGrafter"/>
</dbReference>
<dbReference type="AlphaFoldDB" id="A0A934N185"/>
<dbReference type="PRINTS" id="PR00455">
    <property type="entry name" value="HTHTETR"/>
</dbReference>
<evidence type="ECO:0000259" key="3">
    <source>
        <dbReference type="PROSITE" id="PS50977"/>
    </source>
</evidence>
<dbReference type="InterPro" id="IPR049445">
    <property type="entry name" value="TetR_SbtR-like_C"/>
</dbReference>
<dbReference type="Proteomes" id="UP000612893">
    <property type="component" value="Unassembled WGS sequence"/>
</dbReference>
<keyword evidence="1 2" id="KW-0238">DNA-binding</keyword>
<keyword evidence="5" id="KW-1185">Reference proteome</keyword>
<reference evidence="4" key="1">
    <citation type="submission" date="2020-10" db="EMBL/GenBank/DDBJ databases">
        <title>Ca. Dormibacterota MAGs.</title>
        <authorList>
            <person name="Montgomery K."/>
        </authorList>
    </citation>
    <scope>NUCLEOTIDE SEQUENCE [LARGE SCALE GENOMIC DNA]</scope>
    <source>
        <strain evidence="4">SC8812_S17_10</strain>
    </source>
</reference>
<protein>
    <submittedName>
        <fullName evidence="4">TetR/AcrR family transcriptional regulator</fullName>
    </submittedName>
</protein>
<dbReference type="Pfam" id="PF21597">
    <property type="entry name" value="TetR_C_43"/>
    <property type="match status" value="1"/>
</dbReference>
<comment type="caution">
    <text evidence="4">The sequence shown here is derived from an EMBL/GenBank/DDBJ whole genome shotgun (WGS) entry which is preliminary data.</text>
</comment>
<proteinExistence type="predicted"/>
<evidence type="ECO:0000256" key="2">
    <source>
        <dbReference type="PROSITE-ProRule" id="PRU00335"/>
    </source>
</evidence>
<evidence type="ECO:0000313" key="4">
    <source>
        <dbReference type="EMBL" id="MBJ7596705.1"/>
    </source>
</evidence>
<feature type="domain" description="HTH tetR-type" evidence="3">
    <location>
        <begin position="14"/>
        <end position="74"/>
    </location>
</feature>
<dbReference type="PROSITE" id="PS50977">
    <property type="entry name" value="HTH_TETR_2"/>
    <property type="match status" value="1"/>
</dbReference>
<dbReference type="RefSeq" id="WP_338198534.1">
    <property type="nucleotide sequence ID" value="NZ_JAEKNR010000018.1"/>
</dbReference>